<dbReference type="RefSeq" id="WP_208842859.1">
    <property type="nucleotide sequence ID" value="NZ_CP072133.1"/>
</dbReference>
<dbReference type="PROSITE" id="PS00018">
    <property type="entry name" value="EF_HAND_1"/>
    <property type="match status" value="1"/>
</dbReference>
<evidence type="ECO:0000256" key="1">
    <source>
        <dbReference type="ARBA" id="ARBA00004613"/>
    </source>
</evidence>
<feature type="compositionally biased region" description="Acidic residues" evidence="5">
    <location>
        <begin position="191"/>
        <end position="201"/>
    </location>
</feature>
<keyword evidence="2" id="KW-0964">Secreted</keyword>
<dbReference type="Pfam" id="PF18884">
    <property type="entry name" value="TSP3_bac"/>
    <property type="match status" value="2"/>
</dbReference>
<evidence type="ECO:0000256" key="4">
    <source>
        <dbReference type="ARBA" id="ARBA00022837"/>
    </source>
</evidence>
<reference evidence="7" key="1">
    <citation type="submission" date="2021-03" db="EMBL/GenBank/DDBJ databases">
        <title>Complete Genome of Pseudoalteromonas xiamenensis STKMTI.2, a new potential marine bacterium producing anti-Vibrio compounds.</title>
        <authorList>
            <person name="Handayani D.P."/>
            <person name="Isnansetyo A."/>
            <person name="Istiqomah I."/>
            <person name="Jumina J."/>
        </authorList>
    </citation>
    <scope>NUCLEOTIDE SEQUENCE</scope>
    <source>
        <strain evidence="7">STKMTI.2</strain>
    </source>
</reference>
<keyword evidence="3 6" id="KW-0732">Signal</keyword>
<dbReference type="AlphaFoldDB" id="A0A975DG51"/>
<name>A0A975DG51_9GAMM</name>
<dbReference type="InterPro" id="IPR018247">
    <property type="entry name" value="EF_Hand_1_Ca_BS"/>
</dbReference>
<protein>
    <recommendedName>
        <fullName evidence="9">PA14 domain-containing protein</fullName>
    </recommendedName>
</protein>
<dbReference type="Proteomes" id="UP000664904">
    <property type="component" value="Chromosome"/>
</dbReference>
<feature type="chain" id="PRO_5037352867" description="PA14 domain-containing protein" evidence="6">
    <location>
        <begin position="26"/>
        <end position="336"/>
    </location>
</feature>
<proteinExistence type="predicted"/>
<feature type="compositionally biased region" description="Acidic residues" evidence="5">
    <location>
        <begin position="241"/>
        <end position="253"/>
    </location>
</feature>
<evidence type="ECO:0000313" key="7">
    <source>
        <dbReference type="EMBL" id="QTH71218.1"/>
    </source>
</evidence>
<gene>
    <name evidence="7" type="ORF">J5O05_15685</name>
</gene>
<feature type="signal peptide" evidence="6">
    <location>
        <begin position="1"/>
        <end position="25"/>
    </location>
</feature>
<evidence type="ECO:0000256" key="2">
    <source>
        <dbReference type="ARBA" id="ARBA00022525"/>
    </source>
</evidence>
<comment type="subcellular location">
    <subcellularLocation>
        <location evidence="1">Secreted</location>
    </subcellularLocation>
</comment>
<feature type="region of interest" description="Disordered" evidence="5">
    <location>
        <begin position="184"/>
        <end position="255"/>
    </location>
</feature>
<evidence type="ECO:0000313" key="8">
    <source>
        <dbReference type="Proteomes" id="UP000664904"/>
    </source>
</evidence>
<dbReference type="KEGG" id="pxi:J5O05_15685"/>
<evidence type="ECO:0000256" key="5">
    <source>
        <dbReference type="SAM" id="MobiDB-lite"/>
    </source>
</evidence>
<keyword evidence="4" id="KW-0106">Calcium</keyword>
<dbReference type="GO" id="GO:0005509">
    <property type="term" value="F:calcium ion binding"/>
    <property type="evidence" value="ECO:0007669"/>
    <property type="project" value="InterPro"/>
</dbReference>
<accession>A0A975DG51</accession>
<evidence type="ECO:0008006" key="9">
    <source>
        <dbReference type="Google" id="ProtNLM"/>
    </source>
</evidence>
<evidence type="ECO:0000256" key="6">
    <source>
        <dbReference type="SAM" id="SignalP"/>
    </source>
</evidence>
<feature type="compositionally biased region" description="Acidic residues" evidence="5">
    <location>
        <begin position="213"/>
        <end position="223"/>
    </location>
</feature>
<dbReference type="InterPro" id="IPR059100">
    <property type="entry name" value="TSP3_bac"/>
</dbReference>
<dbReference type="SUPFAM" id="SSF103647">
    <property type="entry name" value="TSP type-3 repeat"/>
    <property type="match status" value="1"/>
</dbReference>
<sequence>MKMMVAPVRTAVIVGCLIGSFQVFANTVYTSDSSVTAWDPIYPTSAYSNWAAPCVVNPEITLADNWVNPHSAYSFGTAAHPWQNQNNNYASWINAWNNLSSQGPQGQSWTRYTQEVSGTGEFVLDLLADNCSWVYIDGNLVGFQGVTSSSQQYPVSLSGTHTLDFLIYDGGGLAGGMFKLETNTGTQFPDTDGDGLTDPEEVLTQTDPTNPDSDGDGYSDGEEVSAGSDPNDGTSTPVVDSDGDGVMDGDDLCEGTASGASVDQYGCSGEQNVGNSCGCSGPEEGVLWKNHGQYVSCVAHAKNAQINMGLLSEVEGEALVESAAQSSCGKKSKGKR</sequence>
<organism evidence="7 8">
    <name type="scientific">Pseudoalteromonas xiamenensis</name>
    <dbReference type="NCBI Taxonomy" id="882626"/>
    <lineage>
        <taxon>Bacteria</taxon>
        <taxon>Pseudomonadati</taxon>
        <taxon>Pseudomonadota</taxon>
        <taxon>Gammaproteobacteria</taxon>
        <taxon>Alteromonadales</taxon>
        <taxon>Pseudoalteromonadaceae</taxon>
        <taxon>Pseudoalteromonas</taxon>
    </lineage>
</organism>
<dbReference type="EMBL" id="CP072133">
    <property type="protein sequence ID" value="QTH71218.1"/>
    <property type="molecule type" value="Genomic_DNA"/>
</dbReference>
<dbReference type="Gene3D" id="4.10.1080.10">
    <property type="entry name" value="TSP type-3 repeat"/>
    <property type="match status" value="1"/>
</dbReference>
<dbReference type="InterPro" id="IPR028974">
    <property type="entry name" value="TSP_type-3_rpt"/>
</dbReference>
<evidence type="ECO:0000256" key="3">
    <source>
        <dbReference type="ARBA" id="ARBA00022729"/>
    </source>
</evidence>
<keyword evidence="8" id="KW-1185">Reference proteome</keyword>